<evidence type="ECO:0000256" key="2">
    <source>
        <dbReference type="ARBA" id="ARBA00022525"/>
    </source>
</evidence>
<name>A0AAV7HXW7_COTGL</name>
<feature type="signal peptide" evidence="3">
    <location>
        <begin position="1"/>
        <end position="22"/>
    </location>
</feature>
<dbReference type="AlphaFoldDB" id="A0AAV7HXW7"/>
<gene>
    <name evidence="5" type="ORF">KQX54_017116</name>
</gene>
<evidence type="ECO:0000259" key="4">
    <source>
        <dbReference type="Pfam" id="PF15430"/>
    </source>
</evidence>
<reference evidence="5 6" key="1">
    <citation type="journal article" date="2021" name="J. Hered.">
        <title>A chromosome-level genome assembly of the parasitoid wasp, Cotesia glomerata (Hymenoptera: Braconidae).</title>
        <authorList>
            <person name="Pinto B.J."/>
            <person name="Weis J.J."/>
            <person name="Gamble T."/>
            <person name="Ode P.J."/>
            <person name="Paul R."/>
            <person name="Zaspel J.M."/>
        </authorList>
    </citation>
    <scope>NUCLEOTIDE SEQUENCE [LARGE SCALE GENOMIC DNA]</scope>
    <source>
        <strain evidence="5">CgM1</strain>
    </source>
</reference>
<evidence type="ECO:0000313" key="6">
    <source>
        <dbReference type="Proteomes" id="UP000826195"/>
    </source>
</evidence>
<feature type="chain" id="PRO_5043596960" description="Single domain-containing protein" evidence="3">
    <location>
        <begin position="23"/>
        <end position="94"/>
    </location>
</feature>
<evidence type="ECO:0000256" key="1">
    <source>
        <dbReference type="ARBA" id="ARBA00004613"/>
    </source>
</evidence>
<comment type="subcellular location">
    <subcellularLocation>
        <location evidence="1">Secreted</location>
    </subcellularLocation>
</comment>
<proteinExistence type="predicted"/>
<dbReference type="InterPro" id="IPR029277">
    <property type="entry name" value="SVWC_dom"/>
</dbReference>
<keyword evidence="2" id="KW-0964">Secreted</keyword>
<evidence type="ECO:0000256" key="3">
    <source>
        <dbReference type="SAM" id="SignalP"/>
    </source>
</evidence>
<keyword evidence="3" id="KW-0732">Signal</keyword>
<dbReference type="Proteomes" id="UP000826195">
    <property type="component" value="Unassembled WGS sequence"/>
</dbReference>
<organism evidence="5 6">
    <name type="scientific">Cotesia glomerata</name>
    <name type="common">Lepidopteran parasitic wasp</name>
    <name type="synonym">Apanteles glomeratus</name>
    <dbReference type="NCBI Taxonomy" id="32391"/>
    <lineage>
        <taxon>Eukaryota</taxon>
        <taxon>Metazoa</taxon>
        <taxon>Ecdysozoa</taxon>
        <taxon>Arthropoda</taxon>
        <taxon>Hexapoda</taxon>
        <taxon>Insecta</taxon>
        <taxon>Pterygota</taxon>
        <taxon>Neoptera</taxon>
        <taxon>Endopterygota</taxon>
        <taxon>Hymenoptera</taxon>
        <taxon>Apocrita</taxon>
        <taxon>Ichneumonoidea</taxon>
        <taxon>Braconidae</taxon>
        <taxon>Microgastrinae</taxon>
        <taxon>Cotesia</taxon>
    </lineage>
</organism>
<dbReference type="EMBL" id="JAHXZJ010001864">
    <property type="protein sequence ID" value="KAH0550054.1"/>
    <property type="molecule type" value="Genomic_DNA"/>
</dbReference>
<sequence>MKIFAGFVVCLLIIFLWIESDASCFNTHDGKRSRKTFKTNYKLTDQCVEYTCNANGEWSIKGCYEWVCKRRVIGYETANFSKPFPYCCGYPICD</sequence>
<keyword evidence="6" id="KW-1185">Reference proteome</keyword>
<accession>A0AAV7HXW7</accession>
<protein>
    <recommendedName>
        <fullName evidence="4">Single domain-containing protein</fullName>
    </recommendedName>
</protein>
<dbReference type="GO" id="GO:0005576">
    <property type="term" value="C:extracellular region"/>
    <property type="evidence" value="ECO:0007669"/>
    <property type="project" value="UniProtKB-SubCell"/>
</dbReference>
<comment type="caution">
    <text evidence="5">The sequence shown here is derived from an EMBL/GenBank/DDBJ whole genome shotgun (WGS) entry which is preliminary data.</text>
</comment>
<dbReference type="Pfam" id="PF15430">
    <property type="entry name" value="SVWC"/>
    <property type="match status" value="1"/>
</dbReference>
<feature type="domain" description="Single" evidence="4">
    <location>
        <begin position="39"/>
        <end position="93"/>
    </location>
</feature>
<evidence type="ECO:0000313" key="5">
    <source>
        <dbReference type="EMBL" id="KAH0550054.1"/>
    </source>
</evidence>